<evidence type="ECO:0000313" key="1">
    <source>
        <dbReference type="EMBL" id="EGV91195.1"/>
    </source>
</evidence>
<name>G3IQ84_CRIGR</name>
<proteinExistence type="predicted"/>
<organism evidence="1 2">
    <name type="scientific">Cricetulus griseus</name>
    <name type="common">Chinese hamster</name>
    <name type="synonym">Cricetulus barabensis griseus</name>
    <dbReference type="NCBI Taxonomy" id="10029"/>
    <lineage>
        <taxon>Eukaryota</taxon>
        <taxon>Metazoa</taxon>
        <taxon>Chordata</taxon>
        <taxon>Craniata</taxon>
        <taxon>Vertebrata</taxon>
        <taxon>Euteleostomi</taxon>
        <taxon>Mammalia</taxon>
        <taxon>Eutheria</taxon>
        <taxon>Euarchontoglires</taxon>
        <taxon>Glires</taxon>
        <taxon>Rodentia</taxon>
        <taxon>Myomorpha</taxon>
        <taxon>Muroidea</taxon>
        <taxon>Cricetidae</taxon>
        <taxon>Cricetinae</taxon>
        <taxon>Cricetulus</taxon>
    </lineage>
</organism>
<accession>G3IQ84</accession>
<protein>
    <submittedName>
        <fullName evidence="1">Uncharacterized protein</fullName>
    </submittedName>
</protein>
<dbReference type="Proteomes" id="UP000001075">
    <property type="component" value="Unassembled WGS sequence"/>
</dbReference>
<dbReference type="InParanoid" id="G3IQ84"/>
<gene>
    <name evidence="1" type="ORF">I79_026186</name>
</gene>
<reference evidence="2" key="1">
    <citation type="journal article" date="2011" name="Nat. Biotechnol.">
        <title>The genomic sequence of the Chinese hamster ovary (CHO)-K1 cell line.</title>
        <authorList>
            <person name="Xu X."/>
            <person name="Nagarajan H."/>
            <person name="Lewis N.E."/>
            <person name="Pan S."/>
            <person name="Cai Z."/>
            <person name="Liu X."/>
            <person name="Chen W."/>
            <person name="Xie M."/>
            <person name="Wang W."/>
            <person name="Hammond S."/>
            <person name="Andersen M.R."/>
            <person name="Neff N."/>
            <person name="Passarelli B."/>
            <person name="Koh W."/>
            <person name="Fan H.C."/>
            <person name="Wang J."/>
            <person name="Gui Y."/>
            <person name="Lee K.H."/>
            <person name="Betenbaugh M.J."/>
            <person name="Quake S.R."/>
            <person name="Famili I."/>
            <person name="Palsson B.O."/>
            <person name="Wang J."/>
        </authorList>
    </citation>
    <scope>NUCLEOTIDE SEQUENCE [LARGE SCALE GENOMIC DNA]</scope>
    <source>
        <strain evidence="2">CHO K1 cell line</strain>
    </source>
</reference>
<dbReference type="EMBL" id="JH038076">
    <property type="protein sequence ID" value="EGV91195.1"/>
    <property type="molecule type" value="Genomic_DNA"/>
</dbReference>
<sequence length="68" mass="7806">MKKKLNSVVAFYAIVPQHQSCHLEHGLPGQAEDYKKGEDVFQNTVETKPLVWAPFPDFQMFKDTNRLG</sequence>
<evidence type="ECO:0000313" key="2">
    <source>
        <dbReference type="Proteomes" id="UP000001075"/>
    </source>
</evidence>
<dbReference type="AlphaFoldDB" id="G3IQ84"/>